<name>A0ACC1HKR6_9FUNG</name>
<gene>
    <name evidence="1" type="ORF">EV182_008518</name>
</gene>
<evidence type="ECO:0000313" key="2">
    <source>
        <dbReference type="Proteomes" id="UP001145114"/>
    </source>
</evidence>
<dbReference type="Proteomes" id="UP001145114">
    <property type="component" value="Unassembled WGS sequence"/>
</dbReference>
<keyword evidence="2" id="KW-1185">Reference proteome</keyword>
<reference evidence="1" key="1">
    <citation type="submission" date="2022-06" db="EMBL/GenBank/DDBJ databases">
        <title>Phylogenomic reconstructions and comparative analyses of Kickxellomycotina fungi.</title>
        <authorList>
            <person name="Reynolds N.K."/>
            <person name="Stajich J.E."/>
            <person name="Barry K."/>
            <person name="Grigoriev I.V."/>
            <person name="Crous P."/>
            <person name="Smith M.E."/>
        </authorList>
    </citation>
    <scope>NUCLEOTIDE SEQUENCE</scope>
    <source>
        <strain evidence="1">RSA 2271</strain>
    </source>
</reference>
<organism evidence="1 2">
    <name type="scientific">Spiromyces aspiralis</name>
    <dbReference type="NCBI Taxonomy" id="68401"/>
    <lineage>
        <taxon>Eukaryota</taxon>
        <taxon>Fungi</taxon>
        <taxon>Fungi incertae sedis</taxon>
        <taxon>Zoopagomycota</taxon>
        <taxon>Kickxellomycotina</taxon>
        <taxon>Kickxellomycetes</taxon>
        <taxon>Kickxellales</taxon>
        <taxon>Kickxellaceae</taxon>
        <taxon>Spiromyces</taxon>
    </lineage>
</organism>
<evidence type="ECO:0000313" key="1">
    <source>
        <dbReference type="EMBL" id="KAJ1676276.1"/>
    </source>
</evidence>
<sequence>MHTYLRVDNDGIVGVRGLKGCEFVDKVRECQGQEERDVVDVTCNEDRVYKDVKEDVVVDLGRERQIIIKRFNYSDIVLWNPWQEKARDMSDFDDDEYKQMVCVEPGTVSKPIKLGPGQTWVAGQLLRLAPTAY</sequence>
<protein>
    <submittedName>
        <fullName evidence="1">Uncharacterized protein</fullName>
    </submittedName>
</protein>
<accession>A0ACC1HKR6</accession>
<dbReference type="EMBL" id="JAMZIH010004429">
    <property type="protein sequence ID" value="KAJ1676276.1"/>
    <property type="molecule type" value="Genomic_DNA"/>
</dbReference>
<comment type="caution">
    <text evidence="1">The sequence shown here is derived from an EMBL/GenBank/DDBJ whole genome shotgun (WGS) entry which is preliminary data.</text>
</comment>
<proteinExistence type="predicted"/>